<proteinExistence type="inferred from homology"/>
<evidence type="ECO:0000313" key="10">
    <source>
        <dbReference type="Proteomes" id="UP000254330"/>
    </source>
</evidence>
<dbReference type="EMBL" id="SNZG01000012">
    <property type="protein sequence ID" value="TDR39266.1"/>
    <property type="molecule type" value="Genomic_DNA"/>
</dbReference>
<reference evidence="9 11" key="2">
    <citation type="submission" date="2019-03" db="EMBL/GenBank/DDBJ databases">
        <title>Genomic Encyclopedia of Type Strains, Phase IV (KMG-IV): sequencing the most valuable type-strain genomes for metagenomic binning, comparative biology and taxonomic classification.</title>
        <authorList>
            <person name="Goeker M."/>
        </authorList>
    </citation>
    <scope>NUCLEOTIDE SEQUENCE [LARGE SCALE GENOMIC DNA]</scope>
    <source>
        <strain evidence="9 11">DSM 20580</strain>
    </source>
</reference>
<comment type="subcellular location">
    <subcellularLocation>
        <location evidence="5">Secreted</location>
    </subcellularLocation>
    <subcellularLocation>
        <location evidence="5">Bacterial flagellum</location>
    </subcellularLocation>
</comment>
<reference evidence="8 10" key="1">
    <citation type="submission" date="2018-06" db="EMBL/GenBank/DDBJ databases">
        <authorList>
            <consortium name="Pathogen Informatics"/>
            <person name="Doyle S."/>
        </authorList>
    </citation>
    <scope>NUCLEOTIDE SEQUENCE [LARGE SCALE GENOMIC DNA]</scope>
    <source>
        <strain evidence="8 10">NCTC10597</strain>
    </source>
</reference>
<evidence type="ECO:0000256" key="4">
    <source>
        <dbReference type="ARBA" id="ARBA00023143"/>
    </source>
</evidence>
<feature type="domain" description="Flagellar hook-associated protein 2 N-terminal" evidence="6">
    <location>
        <begin position="26"/>
        <end position="121"/>
    </location>
</feature>
<dbReference type="Pfam" id="PF07195">
    <property type="entry name" value="FliD_C"/>
    <property type="match status" value="1"/>
</dbReference>
<evidence type="ECO:0000259" key="7">
    <source>
        <dbReference type="Pfam" id="PF07195"/>
    </source>
</evidence>
<evidence type="ECO:0000259" key="6">
    <source>
        <dbReference type="Pfam" id="PF02465"/>
    </source>
</evidence>
<gene>
    <name evidence="8" type="primary">fliD</name>
    <name evidence="9" type="ORF">DFR61_11241</name>
    <name evidence="8" type="ORF">NCTC10597_00477</name>
</gene>
<protein>
    <recommendedName>
        <fullName evidence="5">Flagellar hook-associated protein 2</fullName>
        <shortName evidence="5">HAP2</shortName>
    </recommendedName>
    <alternativeName>
        <fullName evidence="5">Flagellar cap protein</fullName>
    </alternativeName>
</protein>
<dbReference type="AlphaFoldDB" id="A0A8B4Q753"/>
<evidence type="ECO:0000256" key="5">
    <source>
        <dbReference type="RuleBase" id="RU362066"/>
    </source>
</evidence>
<evidence type="ECO:0000256" key="3">
    <source>
        <dbReference type="ARBA" id="ARBA00023054"/>
    </source>
</evidence>
<dbReference type="InterPro" id="IPR003481">
    <property type="entry name" value="FliD_N"/>
</dbReference>
<dbReference type="InterPro" id="IPR040026">
    <property type="entry name" value="FliD"/>
</dbReference>
<name>A0A8B4Q753_9BACL</name>
<dbReference type="GO" id="GO:0071973">
    <property type="term" value="P:bacterial-type flagellum-dependent cell motility"/>
    <property type="evidence" value="ECO:0007669"/>
    <property type="project" value="TreeGrafter"/>
</dbReference>
<keyword evidence="8" id="KW-0966">Cell projection</keyword>
<dbReference type="GO" id="GO:0009424">
    <property type="term" value="C:bacterial-type flagellum hook"/>
    <property type="evidence" value="ECO:0007669"/>
    <property type="project" value="UniProtKB-UniRule"/>
</dbReference>
<dbReference type="InterPro" id="IPR010809">
    <property type="entry name" value="FliD_C"/>
</dbReference>
<dbReference type="PANTHER" id="PTHR30288:SF0">
    <property type="entry name" value="FLAGELLAR HOOK-ASSOCIATED PROTEIN 2"/>
    <property type="match status" value="1"/>
</dbReference>
<dbReference type="Proteomes" id="UP000294641">
    <property type="component" value="Unassembled WGS sequence"/>
</dbReference>
<feature type="domain" description="Flagellar hook-associated protein 2 C-terminal" evidence="7">
    <location>
        <begin position="457"/>
        <end position="728"/>
    </location>
</feature>
<dbReference type="EMBL" id="UGNP01000001">
    <property type="protein sequence ID" value="STX08811.1"/>
    <property type="molecule type" value="Genomic_DNA"/>
</dbReference>
<organism evidence="8 10">
    <name type="scientific">Kurthia zopfii</name>
    <dbReference type="NCBI Taxonomy" id="1650"/>
    <lineage>
        <taxon>Bacteria</taxon>
        <taxon>Bacillati</taxon>
        <taxon>Bacillota</taxon>
        <taxon>Bacilli</taxon>
        <taxon>Bacillales</taxon>
        <taxon>Caryophanaceae</taxon>
        <taxon>Kurthia</taxon>
    </lineage>
</organism>
<dbReference type="OrthoDB" id="9776025at2"/>
<keyword evidence="11" id="KW-1185">Reference proteome</keyword>
<evidence type="ECO:0000256" key="1">
    <source>
        <dbReference type="ARBA" id="ARBA00009764"/>
    </source>
</evidence>
<keyword evidence="8" id="KW-0969">Cilium</keyword>
<keyword evidence="4 5" id="KW-0975">Bacterial flagellum</keyword>
<evidence type="ECO:0000313" key="8">
    <source>
        <dbReference type="EMBL" id="STX08811.1"/>
    </source>
</evidence>
<evidence type="ECO:0000313" key="11">
    <source>
        <dbReference type="Proteomes" id="UP000294641"/>
    </source>
</evidence>
<comment type="caution">
    <text evidence="8">The sequence shown here is derived from an EMBL/GenBank/DDBJ whole genome shotgun (WGS) entry which is preliminary data.</text>
</comment>
<keyword evidence="5" id="KW-0964">Secreted</keyword>
<dbReference type="Pfam" id="PF02465">
    <property type="entry name" value="FliD_N"/>
    <property type="match status" value="1"/>
</dbReference>
<dbReference type="GO" id="GO:0005576">
    <property type="term" value="C:extracellular region"/>
    <property type="evidence" value="ECO:0007669"/>
    <property type="project" value="UniProtKB-SubCell"/>
</dbReference>
<dbReference type="Proteomes" id="UP000254330">
    <property type="component" value="Unassembled WGS sequence"/>
</dbReference>
<dbReference type="PANTHER" id="PTHR30288">
    <property type="entry name" value="FLAGELLAR CAP/ASSEMBLY PROTEIN FLID"/>
    <property type="match status" value="1"/>
</dbReference>
<comment type="function">
    <text evidence="5">Required for morphogenesis and for the elongation of the flagellar filament by facilitating polymerization of the flagellin monomers at the tip of growing filament. Forms a capping structure, which prevents flagellin subunits (transported through the central channel of the flagellum) from leaking out without polymerization at the distal end.</text>
</comment>
<evidence type="ECO:0000313" key="9">
    <source>
        <dbReference type="EMBL" id="TDR39266.1"/>
    </source>
</evidence>
<feature type="coiled-coil region" evidence="5">
    <location>
        <begin position="38"/>
        <end position="65"/>
    </location>
</feature>
<keyword evidence="8" id="KW-0282">Flagellum</keyword>
<keyword evidence="3 5" id="KW-0175">Coiled coil</keyword>
<dbReference type="RefSeq" id="WP_109349378.1">
    <property type="nucleotide sequence ID" value="NZ_BJUE01000034.1"/>
</dbReference>
<comment type="subunit">
    <text evidence="2 5">Homopentamer.</text>
</comment>
<dbReference type="GO" id="GO:0007155">
    <property type="term" value="P:cell adhesion"/>
    <property type="evidence" value="ECO:0007669"/>
    <property type="project" value="InterPro"/>
</dbReference>
<dbReference type="GO" id="GO:0009421">
    <property type="term" value="C:bacterial-type flagellum filament cap"/>
    <property type="evidence" value="ECO:0007669"/>
    <property type="project" value="InterPro"/>
</dbReference>
<comment type="similarity">
    <text evidence="1 5">Belongs to the FliD family.</text>
</comment>
<evidence type="ECO:0000256" key="2">
    <source>
        <dbReference type="ARBA" id="ARBA00011255"/>
    </source>
</evidence>
<sequence length="735" mass="79080">MPVNNTTNTTSFSYLQYKNKISGLASGMDIDSMMEKLMKAESAQMEKLQVQKQKYEWKRDAYRDVNTKLNTFQKDLFDKYGLQSNWNSKTSNVSTNNSVKVEAGGSASGNLSISEISIAKNASNTFTSSNVSNERISGSTLINDIQGLSDQGKLQLQSYAGGTGSVNDLISKFESEGIKLSLTNGQFKLTEQSNTSKLSSDAIDSLKNIGMTFNDAAKQSIQLKNADDTIATSGSKLSDLGLNSGTIILIAGEKNETIDLGALITNNPDATMKDLLKEVDSKGFNASFIDGKLAFSSKDAKESLEVTSDNSVLKDTFSPVLKSATSSTFVTNTTNPTKLTSNSTIQDLLGGSSSEKGEFTLNSIQADGKMKETKITFTNSDSIDSLMKKINSSNAGVTAIFNNGTFGLSANNTGDNAAGAEISLVQPSGIVNEEQTKGMALFAGLTGKADLTLAENGRDATMVVNGVEYKQSSNVFKVAGYEITATADLSNTSAPITVSSTPDTEKAVDKVKQFVEMYNGLVKELNDRTSEKRKLGYEPLTDAQKSEMTEAEVKKWEETAKLGLLKSDSTLNNVLSKMRNTLTTYGTSTSGSADGSVFGIKGETLKSLGISTSKSWEDNGKLEIDEDKLRAAINKDPNIITRVFAGDGTKENPGVVSQLRTAAQDAVKTIEKSAGKSTSASDLSYSLGKTINSIETKITDWKDRLKSIEERYWKQFSAMENAIQKANSQSAMFMQ</sequence>
<accession>A0A8B4Q753</accession>